<protein>
    <submittedName>
        <fullName evidence="1">Uncharacterized protein</fullName>
    </submittedName>
</protein>
<organism evidence="1 2">
    <name type="scientific">Sphaerodactylus townsendi</name>
    <dbReference type="NCBI Taxonomy" id="933632"/>
    <lineage>
        <taxon>Eukaryota</taxon>
        <taxon>Metazoa</taxon>
        <taxon>Chordata</taxon>
        <taxon>Craniata</taxon>
        <taxon>Vertebrata</taxon>
        <taxon>Euteleostomi</taxon>
        <taxon>Lepidosauria</taxon>
        <taxon>Squamata</taxon>
        <taxon>Bifurcata</taxon>
        <taxon>Gekkota</taxon>
        <taxon>Sphaerodactylidae</taxon>
        <taxon>Sphaerodactylus</taxon>
    </lineage>
</organism>
<accession>A0ACB8EBW3</accession>
<keyword evidence="2" id="KW-1185">Reference proteome</keyword>
<proteinExistence type="predicted"/>
<evidence type="ECO:0000313" key="1">
    <source>
        <dbReference type="EMBL" id="KAH7990089.1"/>
    </source>
</evidence>
<dbReference type="Proteomes" id="UP000827872">
    <property type="component" value="Linkage Group LG16"/>
</dbReference>
<dbReference type="EMBL" id="CM037629">
    <property type="protein sequence ID" value="KAH7990089.1"/>
    <property type="molecule type" value="Genomic_DNA"/>
</dbReference>
<reference evidence="1" key="1">
    <citation type="submission" date="2021-08" db="EMBL/GenBank/DDBJ databases">
        <title>The first chromosome-level gecko genome reveals the dynamic sex chromosomes of Neotropical dwarf geckos (Sphaerodactylidae: Sphaerodactylus).</title>
        <authorList>
            <person name="Pinto B.J."/>
            <person name="Keating S.E."/>
            <person name="Gamble T."/>
        </authorList>
    </citation>
    <scope>NUCLEOTIDE SEQUENCE</scope>
    <source>
        <strain evidence="1">TG3544</strain>
    </source>
</reference>
<evidence type="ECO:0000313" key="2">
    <source>
        <dbReference type="Proteomes" id="UP000827872"/>
    </source>
</evidence>
<comment type="caution">
    <text evidence="1">The sequence shown here is derived from an EMBL/GenBank/DDBJ whole genome shotgun (WGS) entry which is preliminary data.</text>
</comment>
<name>A0ACB8EBW3_9SAUR</name>
<sequence>MALRFRSLLPFAIPGVLALIGWWWFSSRKKEHTSNHDRRDLASLEECRIGSHKRRPDSAENWAPSSKDDRQADCKLAPPSEMERPAEAWLLPDVSHPVKAASPEQRAQSFGCSADLPVPSGTTAESETLQDDSKKLDITVVSQDALGRPAQEPPLLSQMTNDSHGVDVTAGGKPESSPSGKQVPRVGDLVELPPLEESLGDNLEKKRTGGVSLDEEEVEKIEQVAIHIISQVILAATEEVLSSSVSDMTDRLCQMAAGHIDKPLEKVASGAVCPAESNKGSHCASEKAAVGCAALLEENAHHHATFSSRLTHGLLANPSHSWPRDSTRVGQAAGEPAPFANHKEELEDVPVVAEFSGCSSCTSEDGGRAEDLLRNGSSPVSRQQQDLSDESAVKDSEHSSAPLKNPLSPALPETQVPYSNGVLREDCLDLQHEQPWPAEADADHSGEEEDKMAWDDYGRAPWCAAEAWREEQEELHWLVKRLSQGMELLWVEAHVQCYGESYSDDIEQIHEIGALLEGEAWYEGRAPELLAFPRFMSVRGPFLGGEGKAEAAEPPTWHALSGGLHVRVSLVD</sequence>
<gene>
    <name evidence="1" type="ORF">K3G42_002033</name>
</gene>